<feature type="transmembrane region" description="Helical" evidence="12">
    <location>
        <begin position="333"/>
        <end position="354"/>
    </location>
</feature>
<dbReference type="GO" id="GO:0006784">
    <property type="term" value="P:heme A biosynthetic process"/>
    <property type="evidence" value="ECO:0007669"/>
    <property type="project" value="UniProtKB-UniRule"/>
</dbReference>
<evidence type="ECO:0000256" key="8">
    <source>
        <dbReference type="ARBA" id="ARBA00023133"/>
    </source>
</evidence>
<dbReference type="HAMAP" id="MF_01665">
    <property type="entry name" value="HemeA_synth_type2"/>
    <property type="match status" value="1"/>
</dbReference>
<keyword evidence="8 12" id="KW-0350">Heme biosynthesis</keyword>
<dbReference type="PANTHER" id="PTHR23289:SF2">
    <property type="entry name" value="CYTOCHROME C OXIDASE ASSEMBLY PROTEIN COX15 HOMOLOG"/>
    <property type="match status" value="1"/>
</dbReference>
<dbReference type="GO" id="GO:0046872">
    <property type="term" value="F:metal ion binding"/>
    <property type="evidence" value="ECO:0007669"/>
    <property type="project" value="UniProtKB-KW"/>
</dbReference>
<keyword evidence="5 12" id="KW-1133">Transmembrane helix</keyword>
<comment type="cofactor">
    <cofactor evidence="1 12">
        <name>heme b</name>
        <dbReference type="ChEBI" id="CHEBI:60344"/>
    </cofactor>
</comment>
<protein>
    <recommendedName>
        <fullName evidence="12">Heme A synthase</fullName>
        <shortName evidence="12">HAS</shortName>
        <ecNumber evidence="12">1.17.99.9</ecNumber>
    </recommendedName>
    <alternativeName>
        <fullName evidence="12">Cytochrome aa3-controlling protein</fullName>
    </alternativeName>
</protein>
<dbReference type="EMBL" id="MASI01000001">
    <property type="protein sequence ID" value="ODA68554.1"/>
    <property type="molecule type" value="Genomic_DNA"/>
</dbReference>
<keyword evidence="14" id="KW-1185">Reference proteome</keyword>
<evidence type="ECO:0000256" key="12">
    <source>
        <dbReference type="HAMAP-Rule" id="MF_01665"/>
    </source>
</evidence>
<dbReference type="AlphaFoldDB" id="A0A1E2S284"/>
<dbReference type="PANTHER" id="PTHR23289">
    <property type="entry name" value="CYTOCHROME C OXIDASE ASSEMBLY PROTEIN COX15"/>
    <property type="match status" value="1"/>
</dbReference>
<keyword evidence="12" id="KW-1003">Cell membrane</keyword>
<organism evidence="13 14">
    <name type="scientific">Methyloligella halotolerans</name>
    <dbReference type="NCBI Taxonomy" id="1177755"/>
    <lineage>
        <taxon>Bacteria</taxon>
        <taxon>Pseudomonadati</taxon>
        <taxon>Pseudomonadota</taxon>
        <taxon>Alphaproteobacteria</taxon>
        <taxon>Hyphomicrobiales</taxon>
        <taxon>Hyphomicrobiaceae</taxon>
        <taxon>Methyloligella</taxon>
    </lineage>
</organism>
<comment type="subunit">
    <text evidence="12">Interacts with CtaB.</text>
</comment>
<comment type="caution">
    <text evidence="13">The sequence shown here is derived from an EMBL/GenBank/DDBJ whole genome shotgun (WGS) entry which is preliminary data.</text>
</comment>
<evidence type="ECO:0000256" key="2">
    <source>
        <dbReference type="ARBA" id="ARBA00004141"/>
    </source>
</evidence>
<feature type="transmembrane region" description="Helical" evidence="12">
    <location>
        <begin position="306"/>
        <end position="327"/>
    </location>
</feature>
<evidence type="ECO:0000256" key="11">
    <source>
        <dbReference type="ARBA" id="ARBA00048044"/>
    </source>
</evidence>
<keyword evidence="4 12" id="KW-0479">Metal-binding</keyword>
<evidence type="ECO:0000313" key="13">
    <source>
        <dbReference type="EMBL" id="ODA68554.1"/>
    </source>
</evidence>
<evidence type="ECO:0000256" key="6">
    <source>
        <dbReference type="ARBA" id="ARBA00023002"/>
    </source>
</evidence>
<dbReference type="Pfam" id="PF02628">
    <property type="entry name" value="COX15-CtaA"/>
    <property type="match status" value="1"/>
</dbReference>
<proteinExistence type="inferred from homology"/>
<dbReference type="UniPathway" id="UPA00269">
    <property type="reaction ID" value="UER00713"/>
</dbReference>
<gene>
    <name evidence="12" type="primary">ctaA</name>
    <name evidence="13" type="ORF">A7A08_00383</name>
</gene>
<sequence>MSTVATPAMAETPTVTDAPSRHRNALRIWLSAVAVMIVAMILVGGATRLTDSGLSITEWQPIVGIVPPLSDADWANAFEAYKQIPEYTHVNPDMDLEGFKSIYWWEWAHRFLGRMIGFVFFLPFIAFWMAGYIPRALWPRLLGLFLLGGLQGTVGWYMVKSGLVDRVDVSQYRLAAHFGIAVLIFGYTLWLILSLSAKRRIPLASAAPTWVAALLLGLVFLQLLLGALVAGLDAGFSFNTWPLMAGTFVPEGLYDQTPWILNLFENPMTVQFDHRMVAYGLIAAAVAQAVWLWLTKRPPVIIGSALVLAVAAMMQAVIGVWTLLLSVPLPLGLAHQAGAILVFGFAVFHFWLTVKGVPVEDPSRDQKLASA</sequence>
<evidence type="ECO:0000256" key="10">
    <source>
        <dbReference type="ARBA" id="ARBA00044501"/>
    </source>
</evidence>
<dbReference type="InterPro" id="IPR023754">
    <property type="entry name" value="HemeA_Synthase_type2"/>
</dbReference>
<dbReference type="GO" id="GO:0120547">
    <property type="term" value="F:heme A synthase activity"/>
    <property type="evidence" value="ECO:0007669"/>
    <property type="project" value="UniProtKB-EC"/>
</dbReference>
<dbReference type="InterPro" id="IPR003780">
    <property type="entry name" value="COX15/CtaA_fam"/>
</dbReference>
<comment type="subcellular location">
    <subcellularLocation>
        <location evidence="12">Cell membrane</location>
        <topology evidence="12">Multi-pass membrane protein</topology>
    </subcellularLocation>
    <subcellularLocation>
        <location evidence="2">Membrane</location>
        <topology evidence="2">Multi-pass membrane protein</topology>
    </subcellularLocation>
</comment>
<evidence type="ECO:0000256" key="1">
    <source>
        <dbReference type="ARBA" id="ARBA00001970"/>
    </source>
</evidence>
<comment type="function">
    <text evidence="12">Catalyzes the conversion of heme O to heme A by two successive hydroxylations of the methyl group at C8. The first hydroxylation forms heme I, the second hydroxylation results in an unstable dihydroxymethyl group, which spontaneously dehydrates, resulting in the formyl group of heme A.</text>
</comment>
<evidence type="ECO:0000313" key="14">
    <source>
        <dbReference type="Proteomes" id="UP000095087"/>
    </source>
</evidence>
<feature type="transmembrane region" description="Helical" evidence="12">
    <location>
        <begin position="276"/>
        <end position="294"/>
    </location>
</feature>
<feature type="binding site" description="axial binding residue" evidence="12">
    <location>
        <position position="335"/>
    </location>
    <ligand>
        <name>heme</name>
        <dbReference type="ChEBI" id="CHEBI:30413"/>
    </ligand>
    <ligandPart>
        <name>Fe</name>
        <dbReference type="ChEBI" id="CHEBI:18248"/>
    </ligandPart>
</feature>
<dbReference type="PATRIC" id="fig|1177755.3.peg.377"/>
<feature type="transmembrane region" description="Helical" evidence="12">
    <location>
        <begin position="111"/>
        <end position="129"/>
    </location>
</feature>
<evidence type="ECO:0000256" key="9">
    <source>
        <dbReference type="ARBA" id="ARBA00023136"/>
    </source>
</evidence>
<accession>A0A1E2S284</accession>
<comment type="pathway">
    <text evidence="10 12">Porphyrin-containing compound metabolism; heme A biosynthesis; heme A from heme O: step 1/1.</text>
</comment>
<dbReference type="EC" id="1.17.99.9" evidence="12"/>
<comment type="catalytic activity">
    <reaction evidence="11">
        <text>Fe(II)-heme o + 2 A + H2O = Fe(II)-heme a + 2 AH2</text>
        <dbReference type="Rhea" id="RHEA:63388"/>
        <dbReference type="ChEBI" id="CHEBI:13193"/>
        <dbReference type="ChEBI" id="CHEBI:15377"/>
        <dbReference type="ChEBI" id="CHEBI:17499"/>
        <dbReference type="ChEBI" id="CHEBI:60530"/>
        <dbReference type="ChEBI" id="CHEBI:61715"/>
        <dbReference type="EC" id="1.17.99.9"/>
    </reaction>
    <physiologicalReaction direction="left-to-right" evidence="11">
        <dbReference type="Rhea" id="RHEA:63389"/>
    </physiologicalReaction>
</comment>
<evidence type="ECO:0000256" key="4">
    <source>
        <dbReference type="ARBA" id="ARBA00022723"/>
    </source>
</evidence>
<keyword evidence="6 12" id="KW-0560">Oxidoreductase</keyword>
<dbReference type="RefSeq" id="WP_245290779.1">
    <property type="nucleotide sequence ID" value="NZ_MASI01000001.1"/>
</dbReference>
<feature type="binding site" description="axial binding residue" evidence="12">
    <location>
        <position position="274"/>
    </location>
    <ligand>
        <name>heme</name>
        <dbReference type="ChEBI" id="CHEBI:30413"/>
    </ligand>
    <ligandPart>
        <name>Fe</name>
        <dbReference type="ChEBI" id="CHEBI:18248"/>
    </ligandPart>
</feature>
<feature type="transmembrane region" description="Helical" evidence="12">
    <location>
        <begin position="209"/>
        <end position="232"/>
    </location>
</feature>
<feature type="transmembrane region" description="Helical" evidence="12">
    <location>
        <begin position="28"/>
        <end position="47"/>
    </location>
</feature>
<feature type="transmembrane region" description="Helical" evidence="12">
    <location>
        <begin position="141"/>
        <end position="159"/>
    </location>
</feature>
<keyword evidence="3 12" id="KW-0812">Transmembrane</keyword>
<comment type="similarity">
    <text evidence="12">Belongs to the COX15/CtaA family. Type 2 subfamily.</text>
</comment>
<evidence type="ECO:0000256" key="3">
    <source>
        <dbReference type="ARBA" id="ARBA00022692"/>
    </source>
</evidence>
<dbReference type="GO" id="GO:0005886">
    <property type="term" value="C:plasma membrane"/>
    <property type="evidence" value="ECO:0007669"/>
    <property type="project" value="UniProtKB-SubCell"/>
</dbReference>
<dbReference type="STRING" id="1177755.A7A08_00383"/>
<evidence type="ECO:0000256" key="7">
    <source>
        <dbReference type="ARBA" id="ARBA00023004"/>
    </source>
</evidence>
<keyword evidence="7 12" id="KW-0408">Iron</keyword>
<name>A0A1E2S284_9HYPH</name>
<dbReference type="Proteomes" id="UP000095087">
    <property type="component" value="Unassembled WGS sequence"/>
</dbReference>
<keyword evidence="9 12" id="KW-0472">Membrane</keyword>
<reference evidence="13 14" key="1">
    <citation type="submission" date="2016-07" db="EMBL/GenBank/DDBJ databases">
        <title>Draft genome sequence of Methyloligella halotolerans C2T (VKM B-2706T=CCUG 61687T=DSM 25045T), a halotolerant polyhydroxybutyrate accumulating methylotroph.</title>
        <authorList>
            <person name="Vasilenko O.V."/>
            <person name="Doronina N.V."/>
            <person name="Poroshina M.N."/>
            <person name="Tarlachkov S.V."/>
            <person name="Trotsenko Y.A."/>
        </authorList>
    </citation>
    <scope>NUCLEOTIDE SEQUENCE [LARGE SCALE GENOMIC DNA]</scope>
    <source>
        <strain evidence="13 14">VKM B-2706</strain>
    </source>
</reference>
<feature type="transmembrane region" description="Helical" evidence="12">
    <location>
        <begin position="174"/>
        <end position="197"/>
    </location>
</feature>
<evidence type="ECO:0000256" key="5">
    <source>
        <dbReference type="ARBA" id="ARBA00022989"/>
    </source>
</evidence>